<protein>
    <submittedName>
        <fullName evidence="2">Uncharacterized protein</fullName>
    </submittedName>
</protein>
<dbReference type="Proteomes" id="UP000051086">
    <property type="component" value="Unassembled WGS sequence"/>
</dbReference>
<dbReference type="AlphaFoldDB" id="A0A0P1FB45"/>
<dbReference type="EMBL" id="CYSC01000007">
    <property type="protein sequence ID" value="CUH70492.1"/>
    <property type="molecule type" value="Genomic_DNA"/>
</dbReference>
<proteinExistence type="predicted"/>
<evidence type="ECO:0000313" key="1">
    <source>
        <dbReference type="EMBL" id="CUH65395.1"/>
    </source>
</evidence>
<evidence type="ECO:0000313" key="4">
    <source>
        <dbReference type="Proteomes" id="UP000051887"/>
    </source>
</evidence>
<keyword evidence="3" id="KW-1185">Reference proteome</keyword>
<organism evidence="2 4">
    <name type="scientific">Thalassovita autumnalis</name>
    <dbReference type="NCBI Taxonomy" id="2072972"/>
    <lineage>
        <taxon>Bacteria</taxon>
        <taxon>Pseudomonadati</taxon>
        <taxon>Pseudomonadota</taxon>
        <taxon>Alphaproteobacteria</taxon>
        <taxon>Rhodobacterales</taxon>
        <taxon>Roseobacteraceae</taxon>
        <taxon>Thalassovita</taxon>
    </lineage>
</organism>
<accession>A0A0P1FB45</accession>
<dbReference type="OrthoDB" id="7873197at2"/>
<evidence type="ECO:0000313" key="3">
    <source>
        <dbReference type="Proteomes" id="UP000051086"/>
    </source>
</evidence>
<gene>
    <name evidence="1" type="ORF">TL5118_01288</name>
    <name evidence="2" type="ORF">TL5120_00269</name>
</gene>
<sequence length="118" mass="13669">MNVHNSDQTEGAVAADLLAEQLLEVGQLLGEMKHDMKAMQYRVRLDDDGAVRDNLRLISDLRNWLKIAWELETKFHEREQERAGQSATYAVDFDRARDQIRCRLDRLRRCGLADGLSR</sequence>
<dbReference type="Proteomes" id="UP000051887">
    <property type="component" value="Unassembled WGS sequence"/>
</dbReference>
<reference evidence="1 3" key="2">
    <citation type="submission" date="2015-09" db="EMBL/GenBank/DDBJ databases">
        <authorList>
            <person name="Rodrigo-Torres L."/>
            <person name="Arahal D.R."/>
        </authorList>
    </citation>
    <scope>NUCLEOTIDE SEQUENCE [LARGE SCALE GENOMIC DNA]</scope>
    <source>
        <strain evidence="1 3">CECT 5118</strain>
    </source>
</reference>
<reference evidence="2 4" key="1">
    <citation type="submission" date="2015-09" db="EMBL/GenBank/DDBJ databases">
        <authorList>
            <consortium name="Swine Surveillance"/>
        </authorList>
    </citation>
    <scope>NUCLEOTIDE SEQUENCE [LARGE SCALE GENOMIC DNA]</scope>
    <source>
        <strain evidence="2 4">5120</strain>
    </source>
</reference>
<dbReference type="EMBL" id="CYSB01000025">
    <property type="protein sequence ID" value="CUH65395.1"/>
    <property type="molecule type" value="Genomic_DNA"/>
</dbReference>
<dbReference type="RefSeq" id="WP_058241840.1">
    <property type="nucleotide sequence ID" value="NZ_CYSB01000025.1"/>
</dbReference>
<evidence type="ECO:0000313" key="2">
    <source>
        <dbReference type="EMBL" id="CUH70492.1"/>
    </source>
</evidence>
<name>A0A0P1FB45_9RHOB</name>